<sequence>MLDAGGPEAVTGHELAAAFGPEVRYAGQDVDAFEAGLAMALGAVTAAGVAETYRWIAANDPVKLYGPGPALDLHPAAPRTWIAAQRRPGSRGRARACAARPGPAAVPASSNPPSSS</sequence>
<evidence type="ECO:0000313" key="2">
    <source>
        <dbReference type="EMBL" id="GGP06223.1"/>
    </source>
</evidence>
<feature type="compositionally biased region" description="Low complexity" evidence="1">
    <location>
        <begin position="95"/>
        <end position="116"/>
    </location>
</feature>
<evidence type="ECO:0000256" key="1">
    <source>
        <dbReference type="SAM" id="MobiDB-lite"/>
    </source>
</evidence>
<name>A0A918A6I8_9ACTN</name>
<proteinExistence type="predicted"/>
<dbReference type="EMBL" id="BMNK01000004">
    <property type="protein sequence ID" value="GGP06223.1"/>
    <property type="molecule type" value="Genomic_DNA"/>
</dbReference>
<dbReference type="AlphaFoldDB" id="A0A918A6I8"/>
<dbReference type="Proteomes" id="UP000660745">
    <property type="component" value="Unassembled WGS sequence"/>
</dbReference>
<evidence type="ECO:0000313" key="3">
    <source>
        <dbReference type="Proteomes" id="UP000660745"/>
    </source>
</evidence>
<dbReference type="RefSeq" id="WP_189139084.1">
    <property type="nucleotide sequence ID" value="NZ_BMNK01000004.1"/>
</dbReference>
<protein>
    <submittedName>
        <fullName evidence="2">Uncharacterized protein</fullName>
    </submittedName>
</protein>
<keyword evidence="3" id="KW-1185">Reference proteome</keyword>
<reference evidence="2" key="1">
    <citation type="journal article" date="2014" name="Int. J. Syst. Evol. Microbiol.">
        <title>Complete genome sequence of Corynebacterium casei LMG S-19264T (=DSM 44701T), isolated from a smear-ripened cheese.</title>
        <authorList>
            <consortium name="US DOE Joint Genome Institute (JGI-PGF)"/>
            <person name="Walter F."/>
            <person name="Albersmeier A."/>
            <person name="Kalinowski J."/>
            <person name="Ruckert C."/>
        </authorList>
    </citation>
    <scope>NUCLEOTIDE SEQUENCE</scope>
    <source>
        <strain evidence="2">CGMCC 4.7430</strain>
    </source>
</reference>
<comment type="caution">
    <text evidence="2">The sequence shown here is derived from an EMBL/GenBank/DDBJ whole genome shotgun (WGS) entry which is preliminary data.</text>
</comment>
<feature type="region of interest" description="Disordered" evidence="1">
    <location>
        <begin position="85"/>
        <end position="116"/>
    </location>
</feature>
<accession>A0A918A6I8</accession>
<reference evidence="2" key="2">
    <citation type="submission" date="2020-09" db="EMBL/GenBank/DDBJ databases">
        <authorList>
            <person name="Sun Q."/>
            <person name="Zhou Y."/>
        </authorList>
    </citation>
    <scope>NUCLEOTIDE SEQUENCE</scope>
    <source>
        <strain evidence="2">CGMCC 4.7430</strain>
    </source>
</reference>
<gene>
    <name evidence="2" type="ORF">GCM10012278_28770</name>
</gene>
<organism evidence="2 3">
    <name type="scientific">Nonomuraea glycinis</name>
    <dbReference type="NCBI Taxonomy" id="2047744"/>
    <lineage>
        <taxon>Bacteria</taxon>
        <taxon>Bacillati</taxon>
        <taxon>Actinomycetota</taxon>
        <taxon>Actinomycetes</taxon>
        <taxon>Streptosporangiales</taxon>
        <taxon>Streptosporangiaceae</taxon>
        <taxon>Nonomuraea</taxon>
    </lineage>
</organism>